<evidence type="ECO:0000256" key="5">
    <source>
        <dbReference type="SAM" id="SignalP"/>
    </source>
</evidence>
<protein>
    <submittedName>
        <fullName evidence="6">Sugar ABC transporter substrate-binding protein</fullName>
    </submittedName>
</protein>
<evidence type="ECO:0000256" key="4">
    <source>
        <dbReference type="ARBA" id="ARBA00022729"/>
    </source>
</evidence>
<dbReference type="Proteomes" id="UP000824243">
    <property type="component" value="Unassembled WGS sequence"/>
</dbReference>
<name>A0A9D2ASD9_9FIRM</name>
<proteinExistence type="inferred from homology"/>
<feature type="signal peptide" evidence="5">
    <location>
        <begin position="1"/>
        <end position="23"/>
    </location>
</feature>
<evidence type="ECO:0000256" key="1">
    <source>
        <dbReference type="ARBA" id="ARBA00004196"/>
    </source>
</evidence>
<comment type="caution">
    <text evidence="6">The sequence shown here is derived from an EMBL/GenBank/DDBJ whole genome shotgun (WGS) entry which is preliminary data.</text>
</comment>
<evidence type="ECO:0000256" key="3">
    <source>
        <dbReference type="ARBA" id="ARBA00022448"/>
    </source>
</evidence>
<feature type="chain" id="PRO_5039437769" evidence="5">
    <location>
        <begin position="24"/>
        <end position="430"/>
    </location>
</feature>
<dbReference type="AlphaFoldDB" id="A0A9D2ASD9"/>
<dbReference type="SUPFAM" id="SSF53850">
    <property type="entry name" value="Periplasmic binding protein-like II"/>
    <property type="match status" value="1"/>
</dbReference>
<dbReference type="PANTHER" id="PTHR43649:SF31">
    <property type="entry name" value="SN-GLYCEROL-3-PHOSPHATE-BINDING PERIPLASMIC PROTEIN UGPB"/>
    <property type="match status" value="1"/>
</dbReference>
<gene>
    <name evidence="6" type="ORF">H9981_04035</name>
</gene>
<dbReference type="PROSITE" id="PS51257">
    <property type="entry name" value="PROKAR_LIPOPROTEIN"/>
    <property type="match status" value="1"/>
</dbReference>
<dbReference type="Gene3D" id="3.40.190.10">
    <property type="entry name" value="Periplasmic binding protein-like II"/>
    <property type="match status" value="1"/>
</dbReference>
<dbReference type="InterPro" id="IPR050490">
    <property type="entry name" value="Bact_solute-bd_prot1"/>
</dbReference>
<dbReference type="Pfam" id="PF01547">
    <property type="entry name" value="SBP_bac_1"/>
    <property type="match status" value="1"/>
</dbReference>
<comment type="similarity">
    <text evidence="2">Belongs to the bacterial solute-binding protein 1 family.</text>
</comment>
<comment type="subcellular location">
    <subcellularLocation>
        <location evidence="1">Cell envelope</location>
    </subcellularLocation>
</comment>
<organism evidence="6 7">
    <name type="scientific">Candidatus Mediterraneibacter caccavium</name>
    <dbReference type="NCBI Taxonomy" id="2838661"/>
    <lineage>
        <taxon>Bacteria</taxon>
        <taxon>Bacillati</taxon>
        <taxon>Bacillota</taxon>
        <taxon>Clostridia</taxon>
        <taxon>Lachnospirales</taxon>
        <taxon>Lachnospiraceae</taxon>
        <taxon>Mediterraneibacter</taxon>
    </lineage>
</organism>
<reference evidence="6" key="2">
    <citation type="submission" date="2021-04" db="EMBL/GenBank/DDBJ databases">
        <authorList>
            <person name="Gilroy R."/>
        </authorList>
    </citation>
    <scope>NUCLEOTIDE SEQUENCE</scope>
    <source>
        <strain evidence="6">ChiSjej5B23-15282</strain>
    </source>
</reference>
<accession>A0A9D2ASD9</accession>
<dbReference type="PANTHER" id="PTHR43649">
    <property type="entry name" value="ARABINOSE-BINDING PROTEIN-RELATED"/>
    <property type="match status" value="1"/>
</dbReference>
<dbReference type="CDD" id="cd13585">
    <property type="entry name" value="PBP2_TMBP_like"/>
    <property type="match status" value="1"/>
</dbReference>
<evidence type="ECO:0000256" key="2">
    <source>
        <dbReference type="ARBA" id="ARBA00008520"/>
    </source>
</evidence>
<keyword evidence="3" id="KW-0813">Transport</keyword>
<keyword evidence="4 5" id="KW-0732">Signal</keyword>
<dbReference type="GO" id="GO:0030313">
    <property type="term" value="C:cell envelope"/>
    <property type="evidence" value="ECO:0007669"/>
    <property type="project" value="UniProtKB-SubCell"/>
</dbReference>
<dbReference type="InterPro" id="IPR006059">
    <property type="entry name" value="SBP"/>
</dbReference>
<reference evidence="6" key="1">
    <citation type="journal article" date="2021" name="PeerJ">
        <title>Extensive microbial diversity within the chicken gut microbiome revealed by metagenomics and culture.</title>
        <authorList>
            <person name="Gilroy R."/>
            <person name="Ravi A."/>
            <person name="Getino M."/>
            <person name="Pursley I."/>
            <person name="Horton D.L."/>
            <person name="Alikhan N.F."/>
            <person name="Baker D."/>
            <person name="Gharbi K."/>
            <person name="Hall N."/>
            <person name="Watson M."/>
            <person name="Adriaenssens E.M."/>
            <person name="Foster-Nyarko E."/>
            <person name="Jarju S."/>
            <person name="Secka A."/>
            <person name="Antonio M."/>
            <person name="Oren A."/>
            <person name="Chaudhuri R.R."/>
            <person name="La Ragione R."/>
            <person name="Hildebrand F."/>
            <person name="Pallen M.J."/>
        </authorList>
    </citation>
    <scope>NUCLEOTIDE SEQUENCE</scope>
    <source>
        <strain evidence="6">ChiSjej5B23-15282</strain>
    </source>
</reference>
<evidence type="ECO:0000313" key="7">
    <source>
        <dbReference type="Proteomes" id="UP000824243"/>
    </source>
</evidence>
<evidence type="ECO:0000313" key="6">
    <source>
        <dbReference type="EMBL" id="HIX48173.1"/>
    </source>
</evidence>
<sequence>MSKLWKKVLAASAAGALVLGLTACGGSGDSGSGDGSGDGHLVFMIWDPGQKSGMEAIADAYMEKHPDVTIEVQASGWDEYWTKLEAAAKSNSLPDIFWMHSNQMYTYADAGILADCSDIVNEADYAETSVENAKGSDGKIYGVPKDKDIIAFLYNKELFDQAGVEYPTADWTWDDLESASQTIYDATGKYGYMAFSHDQIGYWNFVYQNGGQILSDDGSEAMYTEPATADAIKYYIGLQENDWCPTQEQFANTGAAEMFFSGQGSMYYAGNWDLANLCATYPDMNGKWDVAVLPKCPDPADGDGRGVISNSVSYATAAEGENHDMAMDFLAFLGSEEGQRIQGESGVAIPAYNGLEDTWVQFFADQGYEVNVGNLIEQFDYSVKYVNNASRRAWEPEVEQTVLDIYAGTLTVDEGIQQMQDEVTQAIADQ</sequence>
<dbReference type="EMBL" id="DXFA01000077">
    <property type="protein sequence ID" value="HIX48173.1"/>
    <property type="molecule type" value="Genomic_DNA"/>
</dbReference>